<reference evidence="2 3" key="1">
    <citation type="submission" date="2021-01" db="EMBL/GenBank/DDBJ databases">
        <title>Whole genome shotgun sequence of Verrucosispora qiuiae NBRC 106684.</title>
        <authorList>
            <person name="Komaki H."/>
            <person name="Tamura T."/>
        </authorList>
    </citation>
    <scope>NUCLEOTIDE SEQUENCE [LARGE SCALE GENOMIC DNA]</scope>
    <source>
        <strain evidence="2 3">NBRC 106684</strain>
    </source>
</reference>
<organism evidence="2 3">
    <name type="scientific">Micromonospora qiuiae</name>
    <dbReference type="NCBI Taxonomy" id="502268"/>
    <lineage>
        <taxon>Bacteria</taxon>
        <taxon>Bacillati</taxon>
        <taxon>Actinomycetota</taxon>
        <taxon>Actinomycetes</taxon>
        <taxon>Micromonosporales</taxon>
        <taxon>Micromonosporaceae</taxon>
        <taxon>Micromonospora</taxon>
    </lineage>
</organism>
<name>A0ABQ4JLK3_9ACTN</name>
<keyword evidence="3" id="KW-1185">Reference proteome</keyword>
<feature type="transmembrane region" description="Helical" evidence="1">
    <location>
        <begin position="49"/>
        <end position="71"/>
    </location>
</feature>
<keyword evidence="1" id="KW-0472">Membrane</keyword>
<keyword evidence="1" id="KW-1133">Transmembrane helix</keyword>
<evidence type="ECO:0000256" key="1">
    <source>
        <dbReference type="SAM" id="Phobius"/>
    </source>
</evidence>
<keyword evidence="1" id="KW-0812">Transmembrane</keyword>
<dbReference type="RefSeq" id="WP_204038074.1">
    <property type="nucleotide sequence ID" value="NZ_BOPC01000108.1"/>
</dbReference>
<evidence type="ECO:0000313" key="3">
    <source>
        <dbReference type="Proteomes" id="UP000653076"/>
    </source>
</evidence>
<evidence type="ECO:0000313" key="2">
    <source>
        <dbReference type="EMBL" id="GIJ30367.1"/>
    </source>
</evidence>
<sequence>MRTGLALGGAAARWAASFYVRHFWLVFGLSMIPTVQRFAVVRYGDDLPAAVNVGGEVVTALTRLLLAYLIVRLAFREPGLADLPVRERWRRLAAGIDARPPDFWFQFLLLAAAFVVLDVLPNAAIGLWVPDQWQNLVSSILVSAKNPTVIAFTLLWMVGVARALILRGRHVAAD</sequence>
<feature type="transmembrane region" description="Helical" evidence="1">
    <location>
        <begin position="107"/>
        <end position="129"/>
    </location>
</feature>
<comment type="caution">
    <text evidence="2">The sequence shown here is derived from an EMBL/GenBank/DDBJ whole genome shotgun (WGS) entry which is preliminary data.</text>
</comment>
<accession>A0ABQ4JLK3</accession>
<evidence type="ECO:0008006" key="4">
    <source>
        <dbReference type="Google" id="ProtNLM"/>
    </source>
</evidence>
<dbReference type="Proteomes" id="UP000653076">
    <property type="component" value="Unassembled WGS sequence"/>
</dbReference>
<protein>
    <recommendedName>
        <fullName evidence="4">Transmembrane protein</fullName>
    </recommendedName>
</protein>
<gene>
    <name evidence="2" type="ORF">Vqi01_55290</name>
</gene>
<feature type="transmembrane region" description="Helical" evidence="1">
    <location>
        <begin position="149"/>
        <end position="166"/>
    </location>
</feature>
<proteinExistence type="predicted"/>
<dbReference type="EMBL" id="BOPC01000108">
    <property type="protein sequence ID" value="GIJ30367.1"/>
    <property type="molecule type" value="Genomic_DNA"/>
</dbReference>